<dbReference type="AlphaFoldDB" id="A0A1F5H2H8"/>
<evidence type="ECO:0000313" key="1">
    <source>
        <dbReference type="EMBL" id="OGD98255.1"/>
    </source>
</evidence>
<proteinExistence type="predicted"/>
<comment type="caution">
    <text evidence="1">The sequence shown here is derived from an EMBL/GenBank/DDBJ whole genome shotgun (WGS) entry which is preliminary data.</text>
</comment>
<dbReference type="Pfam" id="PF05258">
    <property type="entry name" value="DciA"/>
    <property type="match status" value="1"/>
</dbReference>
<accession>A0A1F5H2H8</accession>
<dbReference type="Proteomes" id="UP000176740">
    <property type="component" value="Unassembled WGS sequence"/>
</dbReference>
<gene>
    <name evidence="1" type="ORF">A3A49_00385</name>
</gene>
<dbReference type="EMBL" id="MFBO01000013">
    <property type="protein sequence ID" value="OGD98255.1"/>
    <property type="molecule type" value="Genomic_DNA"/>
</dbReference>
<protein>
    <recommendedName>
        <fullName evidence="3">DUF721 domain-containing protein</fullName>
    </recommendedName>
</protein>
<evidence type="ECO:0000313" key="2">
    <source>
        <dbReference type="Proteomes" id="UP000176740"/>
    </source>
</evidence>
<organism evidence="1 2">
    <name type="scientific">Candidatus Curtissbacteria bacterium RIFCSPLOWO2_01_FULL_38_11b</name>
    <dbReference type="NCBI Taxonomy" id="1797725"/>
    <lineage>
        <taxon>Bacteria</taxon>
        <taxon>Candidatus Curtissiibacteriota</taxon>
    </lineage>
</organism>
<evidence type="ECO:0008006" key="3">
    <source>
        <dbReference type="Google" id="ProtNLM"/>
    </source>
</evidence>
<name>A0A1F5H2H8_9BACT</name>
<sequence>MFTRIGSILKTTPGGRRNSGSFLALQVRQAAKGILDKILNDYPEDFAKKVKVKTFKGGVLTVVAPQLMSAELHMRSSGLKKDINKVLGNKLVNGIRFKSS</sequence>
<reference evidence="1 2" key="1">
    <citation type="journal article" date="2016" name="Nat. Commun.">
        <title>Thousands of microbial genomes shed light on interconnected biogeochemical processes in an aquifer system.</title>
        <authorList>
            <person name="Anantharaman K."/>
            <person name="Brown C.T."/>
            <person name="Hug L.A."/>
            <person name="Sharon I."/>
            <person name="Castelle C.J."/>
            <person name="Probst A.J."/>
            <person name="Thomas B.C."/>
            <person name="Singh A."/>
            <person name="Wilkins M.J."/>
            <person name="Karaoz U."/>
            <person name="Brodie E.L."/>
            <person name="Williams K.H."/>
            <person name="Hubbard S.S."/>
            <person name="Banfield J.F."/>
        </authorList>
    </citation>
    <scope>NUCLEOTIDE SEQUENCE [LARGE SCALE GENOMIC DNA]</scope>
</reference>
<dbReference type="STRING" id="1797725.A3A49_00385"/>
<dbReference type="InterPro" id="IPR007922">
    <property type="entry name" value="DciA-like"/>
</dbReference>